<dbReference type="Proteomes" id="UP001377337">
    <property type="component" value="Chromosome"/>
</dbReference>
<proteinExistence type="predicted"/>
<feature type="transmembrane region" description="Helical" evidence="4">
    <location>
        <begin position="292"/>
        <end position="315"/>
    </location>
</feature>
<evidence type="ECO:0000256" key="3">
    <source>
        <dbReference type="ARBA" id="ARBA00023163"/>
    </source>
</evidence>
<evidence type="ECO:0000313" key="6">
    <source>
        <dbReference type="EMBL" id="WXB98277.1"/>
    </source>
</evidence>
<feature type="transmembrane region" description="Helical" evidence="4">
    <location>
        <begin position="9"/>
        <end position="30"/>
    </location>
</feature>
<keyword evidence="1" id="KW-0805">Transcription regulation</keyword>
<dbReference type="SUPFAM" id="SSF46689">
    <property type="entry name" value="Homeodomain-like"/>
    <property type="match status" value="2"/>
</dbReference>
<keyword evidence="4" id="KW-0812">Transmembrane</keyword>
<dbReference type="RefSeq" id="WP_338781235.1">
    <property type="nucleotide sequence ID" value="NZ_CP147407.1"/>
</dbReference>
<feature type="domain" description="HTH araC/xylS-type" evidence="5">
    <location>
        <begin position="644"/>
        <end position="742"/>
    </location>
</feature>
<name>A0ABZ2NKB5_9BACI</name>
<dbReference type="PROSITE" id="PS01124">
    <property type="entry name" value="HTH_ARAC_FAMILY_2"/>
    <property type="match status" value="1"/>
</dbReference>
<evidence type="ECO:0000256" key="2">
    <source>
        <dbReference type="ARBA" id="ARBA00023125"/>
    </source>
</evidence>
<dbReference type="Gene3D" id="1.10.10.60">
    <property type="entry name" value="Homeodomain-like"/>
    <property type="match status" value="2"/>
</dbReference>
<dbReference type="SMART" id="SM00342">
    <property type="entry name" value="HTH_ARAC"/>
    <property type="match status" value="1"/>
</dbReference>
<gene>
    <name evidence="6" type="ORF">WCV65_07330</name>
</gene>
<dbReference type="InterPro" id="IPR009057">
    <property type="entry name" value="Homeodomain-like_sf"/>
</dbReference>
<evidence type="ECO:0000313" key="7">
    <source>
        <dbReference type="Proteomes" id="UP001377337"/>
    </source>
</evidence>
<dbReference type="PANTHER" id="PTHR43280:SF28">
    <property type="entry name" value="HTH-TYPE TRANSCRIPTIONAL ACTIVATOR RHAS"/>
    <property type="match status" value="1"/>
</dbReference>
<sequence>MWKNKFFRTLLYSFCFIILIYSVGTLAVYYSKNMEISRVERSSSQKLLLQQAQDMMDQRIQVALNGMIQLETSEAFKDYTDLARSDLKYYHMGRVLQEIQRNKTAFSNYDYDIALMLQDDSTVITSSYTMSADNFFKELSMTNEAKRKFEAFAKDSSWSSYFETITLTGTEHSDTLTLVKKYRVSTAKTVLFFLSFKKMNLLPEAFENQDDALMIVSGTEVFSLDQKKKEGLILKGNVTKEINRKNEQIPAYYKFEEDGYIIHSIGSKSLKGLSYVYITPKIAPQTDQNSQWLAAALIPALLLLAGILMACVLIWNTYKPVHKMVAALKEEYPMKAGEDEFVFVQATALRMKEVNHELTNVIKQSEVPLKMKFLWDVLHGIAAEKVILKGISQFRMSQYEERTVVSIIEFDYSSVRLLNEGRTKLGRQAVKLLEDVLGEGIPFEMVELAPGKSALITASLSVSTLKEKLSAALMIVDREISQYITVSIGQEVKSLYELDQSFQQASEVLENRLSMEKKQILSWDDLSLKQKRSFFYPLEVEKELIHYFVQGKKEEAFQILNRILEENLEEKNLDKAALSQFVFAMAGTVNRIVQSSARVPGDEMLHLEMSAIRDRETLKGEIVKTFTSASDRISSALPGPSAASRIVRYIQGHYSKDLSLQDLSEHFQLTPSYISTIFKEYTGENYKEYLNRFRIEKAKELLAGKNMKVNEAARLVGYNNVNTFIRIFKKYVGLSPGQYEKTD</sequence>
<keyword evidence="4" id="KW-0472">Membrane</keyword>
<dbReference type="PROSITE" id="PS00041">
    <property type="entry name" value="HTH_ARAC_FAMILY_1"/>
    <property type="match status" value="1"/>
</dbReference>
<evidence type="ECO:0000256" key="4">
    <source>
        <dbReference type="SAM" id="Phobius"/>
    </source>
</evidence>
<keyword evidence="4" id="KW-1133">Transmembrane helix</keyword>
<dbReference type="PANTHER" id="PTHR43280">
    <property type="entry name" value="ARAC-FAMILY TRANSCRIPTIONAL REGULATOR"/>
    <property type="match status" value="1"/>
</dbReference>
<evidence type="ECO:0000259" key="5">
    <source>
        <dbReference type="PROSITE" id="PS01124"/>
    </source>
</evidence>
<dbReference type="Pfam" id="PF12833">
    <property type="entry name" value="HTH_18"/>
    <property type="match status" value="1"/>
</dbReference>
<dbReference type="EMBL" id="CP147407">
    <property type="protein sequence ID" value="WXB98277.1"/>
    <property type="molecule type" value="Genomic_DNA"/>
</dbReference>
<keyword evidence="3" id="KW-0804">Transcription</keyword>
<dbReference type="InterPro" id="IPR018062">
    <property type="entry name" value="HTH_AraC-typ_CS"/>
</dbReference>
<keyword evidence="7" id="KW-1185">Reference proteome</keyword>
<dbReference type="InterPro" id="IPR018060">
    <property type="entry name" value="HTH_AraC"/>
</dbReference>
<accession>A0ABZ2NKB5</accession>
<organism evidence="6 7">
    <name type="scientific">Metabacillus sediminis</name>
    <dbReference type="NCBI Taxonomy" id="3117746"/>
    <lineage>
        <taxon>Bacteria</taxon>
        <taxon>Bacillati</taxon>
        <taxon>Bacillota</taxon>
        <taxon>Bacilli</taxon>
        <taxon>Bacillales</taxon>
        <taxon>Bacillaceae</taxon>
        <taxon>Metabacillus</taxon>
    </lineage>
</organism>
<keyword evidence="2" id="KW-0238">DNA-binding</keyword>
<reference evidence="6 7" key="1">
    <citation type="submission" date="2024-02" db="EMBL/GenBank/DDBJ databases">
        <title>Seven novel Bacillus-like species.</title>
        <authorList>
            <person name="Liu G."/>
        </authorList>
    </citation>
    <scope>NUCLEOTIDE SEQUENCE [LARGE SCALE GENOMIC DNA]</scope>
    <source>
        <strain evidence="6 7">FJAT-52054</strain>
    </source>
</reference>
<protein>
    <submittedName>
        <fullName evidence="6">Helix-turn-helix domain-containing protein</fullName>
    </submittedName>
</protein>
<evidence type="ECO:0000256" key="1">
    <source>
        <dbReference type="ARBA" id="ARBA00023015"/>
    </source>
</evidence>